<name>A0A4Z1G4K4_9HELO</name>
<proteinExistence type="predicted"/>
<organism evidence="2 3">
    <name type="scientific">Botrytis hyacinthi</name>
    <dbReference type="NCBI Taxonomy" id="278943"/>
    <lineage>
        <taxon>Eukaryota</taxon>
        <taxon>Fungi</taxon>
        <taxon>Dikarya</taxon>
        <taxon>Ascomycota</taxon>
        <taxon>Pezizomycotina</taxon>
        <taxon>Leotiomycetes</taxon>
        <taxon>Helotiales</taxon>
        <taxon>Sclerotiniaceae</taxon>
        <taxon>Botrytis</taxon>
    </lineage>
</organism>
<feature type="region of interest" description="Disordered" evidence="1">
    <location>
        <begin position="1"/>
        <end position="20"/>
    </location>
</feature>
<dbReference type="Pfam" id="PF20174">
    <property type="entry name" value="DUF6540"/>
    <property type="match status" value="1"/>
</dbReference>
<dbReference type="AlphaFoldDB" id="A0A4Z1G4K4"/>
<reference evidence="2 3" key="1">
    <citation type="submission" date="2017-12" db="EMBL/GenBank/DDBJ databases">
        <title>Comparative genomics of Botrytis spp.</title>
        <authorList>
            <person name="Valero-Jimenez C.A."/>
            <person name="Tapia P."/>
            <person name="Veloso J."/>
            <person name="Silva-Moreno E."/>
            <person name="Staats M."/>
            <person name="Valdes J.H."/>
            <person name="Van Kan J.A.L."/>
        </authorList>
    </citation>
    <scope>NUCLEOTIDE SEQUENCE [LARGE SCALE GENOMIC DNA]</scope>
    <source>
        <strain evidence="2 3">Bh0001</strain>
    </source>
</reference>
<comment type="caution">
    <text evidence="2">The sequence shown here is derived from an EMBL/GenBank/DDBJ whole genome shotgun (WGS) entry which is preliminary data.</text>
</comment>
<dbReference type="InterPro" id="IPR046670">
    <property type="entry name" value="DUF6540"/>
</dbReference>
<keyword evidence="3" id="KW-1185">Reference proteome</keyword>
<accession>A0A4Z1G4K4</accession>
<dbReference type="EMBL" id="PQXK01000379">
    <property type="protein sequence ID" value="TGO31926.1"/>
    <property type="molecule type" value="Genomic_DNA"/>
</dbReference>
<evidence type="ECO:0000256" key="1">
    <source>
        <dbReference type="SAM" id="MobiDB-lite"/>
    </source>
</evidence>
<gene>
    <name evidence="2" type="ORF">BHYA_0380g00060</name>
</gene>
<evidence type="ECO:0000313" key="3">
    <source>
        <dbReference type="Proteomes" id="UP000297814"/>
    </source>
</evidence>
<protein>
    <submittedName>
        <fullName evidence="2">Uncharacterized protein</fullName>
    </submittedName>
</protein>
<evidence type="ECO:0000313" key="2">
    <source>
        <dbReference type="EMBL" id="TGO31926.1"/>
    </source>
</evidence>
<dbReference type="Proteomes" id="UP000297814">
    <property type="component" value="Unassembled WGS sequence"/>
</dbReference>
<sequence>MTHAHRASLTPPEEAPDFGGMKKFLGIVRIENYENVRKIIDKADAPKKQFEGARRIDEEVPLRRCQEWTGEAVRELREKGVLECIGDKEEEC</sequence>